<dbReference type="AlphaFoldDB" id="A0A7Z7NRI0"/>
<proteinExistence type="predicted"/>
<name>A0A7Z7NRI0_9BURK</name>
<evidence type="ECO:0000256" key="5">
    <source>
        <dbReference type="ARBA" id="ARBA00017242"/>
    </source>
</evidence>
<dbReference type="Pfam" id="PF00289">
    <property type="entry name" value="Biotin_carb_N"/>
    <property type="match status" value="1"/>
</dbReference>
<evidence type="ECO:0000259" key="21">
    <source>
        <dbReference type="PROSITE" id="PS50979"/>
    </source>
</evidence>
<reference evidence="22 23" key="1">
    <citation type="submission" date="2018-01" db="EMBL/GenBank/DDBJ databases">
        <authorList>
            <person name="Clerissi C."/>
        </authorList>
    </citation>
    <scope>NUCLEOTIDE SEQUENCE [LARGE SCALE GENOMIC DNA]</scope>
    <source>
        <strain evidence="22">Cupriavidus taiwanensis STM 6021</strain>
    </source>
</reference>
<keyword evidence="6 19" id="KW-0444">Lipid biosynthesis</keyword>
<dbReference type="Pfam" id="PF02785">
    <property type="entry name" value="Biotin_carb_C"/>
    <property type="match status" value="1"/>
</dbReference>
<dbReference type="Gene3D" id="3.30.470.20">
    <property type="entry name" value="ATP-grasp fold, B domain"/>
    <property type="match status" value="1"/>
</dbReference>
<dbReference type="SUPFAM" id="SSF51246">
    <property type="entry name" value="Rudiment single hybrid motif"/>
    <property type="match status" value="1"/>
</dbReference>
<dbReference type="InterPro" id="IPR013815">
    <property type="entry name" value="ATP_grasp_subdomain_1"/>
</dbReference>
<dbReference type="Pfam" id="PF02786">
    <property type="entry name" value="CPSase_L_D2"/>
    <property type="match status" value="1"/>
</dbReference>
<dbReference type="EC" id="6.3.4.14" evidence="4 19"/>
<dbReference type="GO" id="GO:0006633">
    <property type="term" value="P:fatty acid biosynthetic process"/>
    <property type="evidence" value="ECO:0007669"/>
    <property type="project" value="UniProtKB-KW"/>
</dbReference>
<accession>A0A7Z7NRI0</accession>
<dbReference type="InterPro" id="IPR016185">
    <property type="entry name" value="PreATP-grasp_dom_sf"/>
</dbReference>
<dbReference type="SUPFAM" id="SSF56059">
    <property type="entry name" value="Glutathione synthetase ATP-binding domain-like"/>
    <property type="match status" value="1"/>
</dbReference>
<dbReference type="GO" id="GO:0046872">
    <property type="term" value="F:metal ion binding"/>
    <property type="evidence" value="ECO:0007669"/>
    <property type="project" value="UniProtKB-KW"/>
</dbReference>
<dbReference type="InterPro" id="IPR011761">
    <property type="entry name" value="ATP-grasp"/>
</dbReference>
<dbReference type="InterPro" id="IPR051602">
    <property type="entry name" value="ACC_Biotin_Carboxylase"/>
</dbReference>
<dbReference type="Proteomes" id="UP000257139">
    <property type="component" value="Unassembled WGS sequence"/>
</dbReference>
<evidence type="ECO:0000256" key="16">
    <source>
        <dbReference type="ARBA" id="ARBA00033786"/>
    </source>
</evidence>
<dbReference type="InterPro" id="IPR005482">
    <property type="entry name" value="Biotin_COase_C"/>
</dbReference>
<evidence type="ECO:0000256" key="11">
    <source>
        <dbReference type="ARBA" id="ARBA00022840"/>
    </source>
</evidence>
<evidence type="ECO:0000256" key="3">
    <source>
        <dbReference type="ARBA" id="ARBA00011750"/>
    </source>
</evidence>
<evidence type="ECO:0000256" key="15">
    <source>
        <dbReference type="ARBA" id="ARBA00023267"/>
    </source>
</evidence>
<protein>
    <recommendedName>
        <fullName evidence="5 19">Biotin carboxylase</fullName>
        <ecNumber evidence="4 19">6.3.4.14</ecNumber>
    </recommendedName>
    <alternativeName>
        <fullName evidence="16 19">Acetyl-coenzyme A carboxylase biotin carboxylase subunit A</fullName>
    </alternativeName>
</protein>
<feature type="domain" description="Biotin carboxylation" evidence="21">
    <location>
        <begin position="1"/>
        <end position="445"/>
    </location>
</feature>
<comment type="function">
    <text evidence="1 19">This protein is a component of the acetyl coenzyme A carboxylase complex; first, biotin carboxylase catalyzes the carboxylation of the carrier protein and then the transcarboxylase transfers the carboxyl group to form malonyl-CoA.</text>
</comment>
<evidence type="ECO:0000313" key="22">
    <source>
        <dbReference type="EMBL" id="SPC26181.1"/>
    </source>
</evidence>
<dbReference type="NCBIfam" id="NF006367">
    <property type="entry name" value="PRK08591.1"/>
    <property type="match status" value="1"/>
</dbReference>
<evidence type="ECO:0000256" key="6">
    <source>
        <dbReference type="ARBA" id="ARBA00022516"/>
    </source>
</evidence>
<evidence type="ECO:0000256" key="2">
    <source>
        <dbReference type="ARBA" id="ARBA00004956"/>
    </source>
</evidence>
<dbReference type="SMART" id="SM00878">
    <property type="entry name" value="Biotin_carb_C"/>
    <property type="match status" value="1"/>
</dbReference>
<dbReference type="FunFam" id="3.40.50.20:FF:000010">
    <property type="entry name" value="Propionyl-CoA carboxylase subunit alpha"/>
    <property type="match status" value="1"/>
</dbReference>
<dbReference type="InterPro" id="IPR011764">
    <property type="entry name" value="Biotin_carboxylation_dom"/>
</dbReference>
<evidence type="ECO:0000256" key="14">
    <source>
        <dbReference type="ARBA" id="ARBA00023160"/>
    </source>
</evidence>
<comment type="pathway">
    <text evidence="2 19">Lipid metabolism; malonyl-CoA biosynthesis; malonyl-CoA from acetyl-CoA: step 1/1.</text>
</comment>
<sequence length="454" mass="49725">MFDSVLIANRGEIALRILRACRQIGLKTVAVHSEADATLRHVKLADQAICIGPAAARDSYLNVPEILLAAKLTGAGAIHPGYGFLSENASFAEAVEDAGIAFIGPTADSIRRMGDKVSAKQAMLEAGVPCVPGSEGALPEDDDEVVRIGKQVGYPLIVKAAGGGGGKGMRVVRRPEDLLASVSLTRQEADRAFKNAAVYMERFLEHPRHIEIQVLADQHGNAVWLGERDCSLQRRHQKVVEEAPAPGISRSDIAAIGQKCVEACLHIGYRGAGTFEFLYENGEFCFIEMNTRVQVEHPVTELICGVDIVAEQLRIAMGLPLSFSQKDVVFKGHAIECRINAEHPWTFMPSPGRLTRWVPPGGGGIRVESHMYADYEIPPHYDSLIAKIISYGEDREQALKRMRQALDEVVIEGIDTNVPLHEKVLKLPDVVEGGFTIHFLEKWLTSLDVARYPQ</sequence>
<evidence type="ECO:0000256" key="17">
    <source>
        <dbReference type="ARBA" id="ARBA00048600"/>
    </source>
</evidence>
<evidence type="ECO:0000313" key="23">
    <source>
        <dbReference type="Proteomes" id="UP000257139"/>
    </source>
</evidence>
<dbReference type="InterPro" id="IPR011054">
    <property type="entry name" value="Rudment_hybrid_motif"/>
</dbReference>
<keyword evidence="15 19" id="KW-0092">Biotin</keyword>
<dbReference type="SUPFAM" id="SSF52440">
    <property type="entry name" value="PreATP-grasp domain"/>
    <property type="match status" value="1"/>
</dbReference>
<dbReference type="PROSITE" id="PS50979">
    <property type="entry name" value="BC"/>
    <property type="match status" value="1"/>
</dbReference>
<dbReference type="GO" id="GO:0005524">
    <property type="term" value="F:ATP binding"/>
    <property type="evidence" value="ECO:0007669"/>
    <property type="project" value="UniProtKB-UniRule"/>
</dbReference>
<evidence type="ECO:0000256" key="10">
    <source>
        <dbReference type="ARBA" id="ARBA00022832"/>
    </source>
</evidence>
<dbReference type="UniPathway" id="UPA00655">
    <property type="reaction ID" value="UER00711"/>
</dbReference>
<keyword evidence="10 19" id="KW-0276">Fatty acid metabolism</keyword>
<evidence type="ECO:0000259" key="20">
    <source>
        <dbReference type="PROSITE" id="PS50975"/>
    </source>
</evidence>
<dbReference type="PANTHER" id="PTHR48095:SF2">
    <property type="entry name" value="BIOTIN CARBOXYLASE, CHLOROPLASTIC"/>
    <property type="match status" value="1"/>
</dbReference>
<keyword evidence="11 18" id="KW-0067">ATP-binding</keyword>
<dbReference type="PROSITE" id="PS00866">
    <property type="entry name" value="CPSASE_1"/>
    <property type="match status" value="1"/>
</dbReference>
<comment type="caution">
    <text evidence="22">The sequence shown here is derived from an EMBL/GenBank/DDBJ whole genome shotgun (WGS) entry which is preliminary data.</text>
</comment>
<evidence type="ECO:0000256" key="18">
    <source>
        <dbReference type="PROSITE-ProRule" id="PRU00409"/>
    </source>
</evidence>
<keyword evidence="12" id="KW-0460">Magnesium</keyword>
<keyword evidence="14 19" id="KW-0275">Fatty acid biosynthesis</keyword>
<comment type="subunit">
    <text evidence="3 19">Acetyl-CoA carboxylase is a heterohexamer of biotin carboxyl carrier protein, biotin carboxylase and the two subunits of carboxyl transferase in a 2:2 complex.</text>
</comment>
<dbReference type="PROSITE" id="PS00867">
    <property type="entry name" value="CPSASE_2"/>
    <property type="match status" value="1"/>
</dbReference>
<keyword evidence="7 19" id="KW-0436">Ligase</keyword>
<dbReference type="InterPro" id="IPR005481">
    <property type="entry name" value="BC-like_N"/>
</dbReference>
<feature type="domain" description="ATP-grasp" evidence="20">
    <location>
        <begin position="120"/>
        <end position="317"/>
    </location>
</feature>
<evidence type="ECO:0000256" key="4">
    <source>
        <dbReference type="ARBA" id="ARBA00013263"/>
    </source>
</evidence>
<gene>
    <name evidence="22" type="primary">accC</name>
    <name evidence="22" type="ORF">CBM2594_U70014</name>
</gene>
<evidence type="ECO:0000256" key="7">
    <source>
        <dbReference type="ARBA" id="ARBA00022598"/>
    </source>
</evidence>
<comment type="catalytic activity">
    <reaction evidence="17 19">
        <text>N(6)-biotinyl-L-lysyl-[protein] + hydrogencarbonate + ATP = N(6)-carboxybiotinyl-L-lysyl-[protein] + ADP + phosphate + H(+)</text>
        <dbReference type="Rhea" id="RHEA:13501"/>
        <dbReference type="Rhea" id="RHEA-COMP:10505"/>
        <dbReference type="Rhea" id="RHEA-COMP:10506"/>
        <dbReference type="ChEBI" id="CHEBI:15378"/>
        <dbReference type="ChEBI" id="CHEBI:17544"/>
        <dbReference type="ChEBI" id="CHEBI:30616"/>
        <dbReference type="ChEBI" id="CHEBI:43474"/>
        <dbReference type="ChEBI" id="CHEBI:83144"/>
        <dbReference type="ChEBI" id="CHEBI:83145"/>
        <dbReference type="ChEBI" id="CHEBI:456216"/>
        <dbReference type="EC" id="6.3.4.14"/>
    </reaction>
</comment>
<dbReference type="RefSeq" id="WP_115737089.1">
    <property type="nucleotide sequence ID" value="NZ_LT984799.1"/>
</dbReference>
<evidence type="ECO:0000256" key="13">
    <source>
        <dbReference type="ARBA" id="ARBA00023098"/>
    </source>
</evidence>
<evidence type="ECO:0000256" key="8">
    <source>
        <dbReference type="ARBA" id="ARBA00022723"/>
    </source>
</evidence>
<keyword evidence="8" id="KW-0479">Metal-binding</keyword>
<dbReference type="Gene3D" id="3.40.50.20">
    <property type="match status" value="1"/>
</dbReference>
<dbReference type="EMBL" id="OGUU01000054">
    <property type="protein sequence ID" value="SPC26181.1"/>
    <property type="molecule type" value="Genomic_DNA"/>
</dbReference>
<dbReference type="InterPro" id="IPR005479">
    <property type="entry name" value="CPAse_ATP-bd"/>
</dbReference>
<dbReference type="PANTHER" id="PTHR48095">
    <property type="entry name" value="PYRUVATE CARBOXYLASE SUBUNIT A"/>
    <property type="match status" value="1"/>
</dbReference>
<organism evidence="22 23">
    <name type="scientific">Cupriavidus taiwanensis</name>
    <dbReference type="NCBI Taxonomy" id="164546"/>
    <lineage>
        <taxon>Bacteria</taxon>
        <taxon>Pseudomonadati</taxon>
        <taxon>Pseudomonadota</taxon>
        <taxon>Betaproteobacteria</taxon>
        <taxon>Burkholderiales</taxon>
        <taxon>Burkholderiaceae</taxon>
        <taxon>Cupriavidus</taxon>
    </lineage>
</organism>
<evidence type="ECO:0000256" key="1">
    <source>
        <dbReference type="ARBA" id="ARBA00003761"/>
    </source>
</evidence>
<dbReference type="InterPro" id="IPR004549">
    <property type="entry name" value="Acetyl_CoA_COase_biotin_COase"/>
</dbReference>
<evidence type="ECO:0000256" key="9">
    <source>
        <dbReference type="ARBA" id="ARBA00022741"/>
    </source>
</evidence>
<dbReference type="PROSITE" id="PS50975">
    <property type="entry name" value="ATP_GRASP"/>
    <property type="match status" value="1"/>
</dbReference>
<keyword evidence="13 19" id="KW-0443">Lipid metabolism</keyword>
<evidence type="ECO:0000256" key="19">
    <source>
        <dbReference type="RuleBase" id="RU365063"/>
    </source>
</evidence>
<keyword evidence="9 18" id="KW-0547">Nucleotide-binding</keyword>
<dbReference type="GO" id="GO:2001295">
    <property type="term" value="P:malonyl-CoA biosynthetic process"/>
    <property type="evidence" value="ECO:0007669"/>
    <property type="project" value="UniProtKB-UniPathway"/>
</dbReference>
<evidence type="ECO:0000256" key="12">
    <source>
        <dbReference type="ARBA" id="ARBA00022842"/>
    </source>
</evidence>
<dbReference type="Gene3D" id="3.30.1490.20">
    <property type="entry name" value="ATP-grasp fold, A domain"/>
    <property type="match status" value="1"/>
</dbReference>
<dbReference type="NCBIfam" id="TIGR00514">
    <property type="entry name" value="accC"/>
    <property type="match status" value="1"/>
</dbReference>
<dbReference type="GO" id="GO:0004075">
    <property type="term" value="F:biotin carboxylase activity"/>
    <property type="evidence" value="ECO:0007669"/>
    <property type="project" value="UniProtKB-EC"/>
</dbReference>